<dbReference type="InterPro" id="IPR036736">
    <property type="entry name" value="ACP-like_sf"/>
</dbReference>
<keyword evidence="3" id="KW-1185">Reference proteome</keyword>
<dbReference type="Gene3D" id="1.10.1200.10">
    <property type="entry name" value="ACP-like"/>
    <property type="match status" value="1"/>
</dbReference>
<evidence type="ECO:0000313" key="3">
    <source>
        <dbReference type="Proteomes" id="UP001499843"/>
    </source>
</evidence>
<evidence type="ECO:0000313" key="2">
    <source>
        <dbReference type="EMBL" id="GAA2212415.1"/>
    </source>
</evidence>
<dbReference type="PROSITE" id="PS50075">
    <property type="entry name" value="CARRIER"/>
    <property type="match status" value="1"/>
</dbReference>
<evidence type="ECO:0000259" key="1">
    <source>
        <dbReference type="PROSITE" id="PS50075"/>
    </source>
</evidence>
<dbReference type="Proteomes" id="UP001499843">
    <property type="component" value="Unassembled WGS sequence"/>
</dbReference>
<organism evidence="2 3">
    <name type="scientific">Nonomuraea monospora</name>
    <dbReference type="NCBI Taxonomy" id="568818"/>
    <lineage>
        <taxon>Bacteria</taxon>
        <taxon>Bacillati</taxon>
        <taxon>Actinomycetota</taxon>
        <taxon>Actinomycetes</taxon>
        <taxon>Streptosporangiales</taxon>
        <taxon>Streptosporangiaceae</taxon>
        <taxon>Nonomuraea</taxon>
    </lineage>
</organism>
<comment type="caution">
    <text evidence="2">The sequence shown here is derived from an EMBL/GenBank/DDBJ whole genome shotgun (WGS) entry which is preliminary data.</text>
</comment>
<sequence>MLRFVDITQVIREFVVTEYLPDTPADELEVDYDLFRNGVINSLDLLRLISWLKDHFGIPVDELDIVPENFRTVANIRDFVASALPASAERTFT</sequence>
<dbReference type="InterPro" id="IPR009081">
    <property type="entry name" value="PP-bd_ACP"/>
</dbReference>
<protein>
    <recommendedName>
        <fullName evidence="1">Carrier domain-containing protein</fullName>
    </recommendedName>
</protein>
<gene>
    <name evidence="2" type="ORF">GCM10009850_078770</name>
</gene>
<accession>A0ABP5PL29</accession>
<feature type="domain" description="Carrier" evidence="1">
    <location>
        <begin position="6"/>
        <end position="84"/>
    </location>
</feature>
<dbReference type="EMBL" id="BAAAQX010000026">
    <property type="protein sequence ID" value="GAA2212415.1"/>
    <property type="molecule type" value="Genomic_DNA"/>
</dbReference>
<dbReference type="Pfam" id="PF00550">
    <property type="entry name" value="PP-binding"/>
    <property type="match status" value="1"/>
</dbReference>
<reference evidence="3" key="1">
    <citation type="journal article" date="2019" name="Int. J. Syst. Evol. Microbiol.">
        <title>The Global Catalogue of Microorganisms (GCM) 10K type strain sequencing project: providing services to taxonomists for standard genome sequencing and annotation.</title>
        <authorList>
            <consortium name="The Broad Institute Genomics Platform"/>
            <consortium name="The Broad Institute Genome Sequencing Center for Infectious Disease"/>
            <person name="Wu L."/>
            <person name="Ma J."/>
        </authorList>
    </citation>
    <scope>NUCLEOTIDE SEQUENCE [LARGE SCALE GENOMIC DNA]</scope>
    <source>
        <strain evidence="3">JCM 16114</strain>
    </source>
</reference>
<dbReference type="SUPFAM" id="SSF47336">
    <property type="entry name" value="ACP-like"/>
    <property type="match status" value="1"/>
</dbReference>
<name>A0ABP5PL29_9ACTN</name>
<proteinExistence type="predicted"/>